<dbReference type="Pfam" id="PF00111">
    <property type="entry name" value="Fer2"/>
    <property type="match status" value="1"/>
</dbReference>
<evidence type="ECO:0000259" key="7">
    <source>
        <dbReference type="PROSITE" id="PS51085"/>
    </source>
</evidence>
<dbReference type="InterPro" id="IPR001041">
    <property type="entry name" value="2Fe-2S_ferredoxin-type"/>
</dbReference>
<dbReference type="EMBL" id="CP027668">
    <property type="protein sequence ID" value="AVO46738.1"/>
    <property type="molecule type" value="Genomic_DNA"/>
</dbReference>
<keyword evidence="3" id="KW-0479">Metal-binding</keyword>
<evidence type="ECO:0000313" key="9">
    <source>
        <dbReference type="Proteomes" id="UP000237889"/>
    </source>
</evidence>
<keyword evidence="5" id="KW-0411">Iron-sulfur</keyword>
<dbReference type="GO" id="GO:0009055">
    <property type="term" value="F:electron transfer activity"/>
    <property type="evidence" value="ECO:0007669"/>
    <property type="project" value="TreeGrafter"/>
</dbReference>
<dbReference type="InterPro" id="IPR018298">
    <property type="entry name" value="Adrenodoxin_Fe-S_BS"/>
</dbReference>
<dbReference type="CDD" id="cd00207">
    <property type="entry name" value="fer2"/>
    <property type="match status" value="1"/>
</dbReference>
<comment type="similarity">
    <text evidence="1">Belongs to the adrenodoxin/putidaredoxin family.</text>
</comment>
<dbReference type="GO" id="GO:0051537">
    <property type="term" value="F:2 iron, 2 sulfur cluster binding"/>
    <property type="evidence" value="ECO:0007669"/>
    <property type="project" value="UniProtKB-KW"/>
</dbReference>
<protein>
    <submittedName>
        <fullName evidence="8">Ferredoxin</fullName>
    </submittedName>
</protein>
<dbReference type="InterPro" id="IPR012675">
    <property type="entry name" value="Beta-grasp_dom_sf"/>
</dbReference>
<reference evidence="8 9" key="1">
    <citation type="submission" date="2018-03" db="EMBL/GenBank/DDBJ databases">
        <title>Genome sequencing of Phreatobacter sp.</title>
        <authorList>
            <person name="Kim S.-J."/>
            <person name="Heo J."/>
            <person name="Kwon S.-W."/>
        </authorList>
    </citation>
    <scope>NUCLEOTIDE SEQUENCE [LARGE SCALE GENOMIC DNA]</scope>
    <source>
        <strain evidence="8 9">S-12</strain>
    </source>
</reference>
<dbReference type="Gene3D" id="3.10.20.30">
    <property type="match status" value="1"/>
</dbReference>
<dbReference type="InterPro" id="IPR001055">
    <property type="entry name" value="Adrenodoxin-like"/>
</dbReference>
<gene>
    <name evidence="8" type="ORF">C6569_17630</name>
</gene>
<dbReference type="PANTHER" id="PTHR23426:SF65">
    <property type="entry name" value="FERREDOXIN-2, MITOCHONDRIAL"/>
    <property type="match status" value="1"/>
</dbReference>
<evidence type="ECO:0000256" key="2">
    <source>
        <dbReference type="ARBA" id="ARBA00022714"/>
    </source>
</evidence>
<dbReference type="GO" id="GO:0046872">
    <property type="term" value="F:metal ion binding"/>
    <property type="evidence" value="ECO:0007669"/>
    <property type="project" value="UniProtKB-KW"/>
</dbReference>
<name>A0A2S0NF19_9HYPH</name>
<dbReference type="KEGG" id="phr:C6569_17630"/>
<proteinExistence type="inferred from homology"/>
<keyword evidence="9" id="KW-1185">Reference proteome</keyword>
<feature type="domain" description="2Fe-2S ferredoxin-type" evidence="7">
    <location>
        <begin position="2"/>
        <end position="106"/>
    </location>
</feature>
<keyword evidence="4" id="KW-0408">Iron</keyword>
<dbReference type="SUPFAM" id="SSF54292">
    <property type="entry name" value="2Fe-2S ferredoxin-like"/>
    <property type="match status" value="1"/>
</dbReference>
<evidence type="ECO:0000256" key="1">
    <source>
        <dbReference type="ARBA" id="ARBA00010914"/>
    </source>
</evidence>
<dbReference type="RefSeq" id="WP_106750108.1">
    <property type="nucleotide sequence ID" value="NZ_CP027668.1"/>
</dbReference>
<dbReference type="AlphaFoldDB" id="A0A2S0NF19"/>
<dbReference type="InterPro" id="IPR036010">
    <property type="entry name" value="2Fe-2S_ferredoxin-like_sf"/>
</dbReference>
<dbReference type="GO" id="GO:0005829">
    <property type="term" value="C:cytosol"/>
    <property type="evidence" value="ECO:0007669"/>
    <property type="project" value="TreeGrafter"/>
</dbReference>
<sequence>MPRITVLQPGGRRVEIEAAAGISLMLAAVRAQVPGVLGECGGSLACATCHVYVDPVFAGRLPPVTAAEDEMLDATASERRPSSRLSCQIVLTDALDGLVVTVPDSQI</sequence>
<dbReference type="PROSITE" id="PS00814">
    <property type="entry name" value="ADX"/>
    <property type="match status" value="1"/>
</dbReference>
<dbReference type="Proteomes" id="UP000237889">
    <property type="component" value="Chromosome"/>
</dbReference>
<evidence type="ECO:0000256" key="5">
    <source>
        <dbReference type="ARBA" id="ARBA00023014"/>
    </source>
</evidence>
<evidence type="ECO:0000256" key="3">
    <source>
        <dbReference type="ARBA" id="ARBA00022723"/>
    </source>
</evidence>
<comment type="cofactor">
    <cofactor evidence="6">
        <name>[2Fe-2S] cluster</name>
        <dbReference type="ChEBI" id="CHEBI:190135"/>
    </cofactor>
</comment>
<dbReference type="PRINTS" id="PR00355">
    <property type="entry name" value="ADRENODOXIN"/>
</dbReference>
<evidence type="ECO:0000256" key="4">
    <source>
        <dbReference type="ARBA" id="ARBA00023004"/>
    </source>
</evidence>
<keyword evidence="2" id="KW-0001">2Fe-2S</keyword>
<dbReference type="GO" id="GO:0140647">
    <property type="term" value="P:P450-containing electron transport chain"/>
    <property type="evidence" value="ECO:0007669"/>
    <property type="project" value="InterPro"/>
</dbReference>
<organism evidence="8 9">
    <name type="scientific">Phreatobacter cathodiphilus</name>
    <dbReference type="NCBI Taxonomy" id="1868589"/>
    <lineage>
        <taxon>Bacteria</taxon>
        <taxon>Pseudomonadati</taxon>
        <taxon>Pseudomonadota</taxon>
        <taxon>Alphaproteobacteria</taxon>
        <taxon>Hyphomicrobiales</taxon>
        <taxon>Phreatobacteraceae</taxon>
        <taxon>Phreatobacter</taxon>
    </lineage>
</organism>
<evidence type="ECO:0000313" key="8">
    <source>
        <dbReference type="EMBL" id="AVO46738.1"/>
    </source>
</evidence>
<accession>A0A2S0NF19</accession>
<evidence type="ECO:0000256" key="6">
    <source>
        <dbReference type="ARBA" id="ARBA00034078"/>
    </source>
</evidence>
<dbReference type="OrthoDB" id="9799640at2"/>
<dbReference type="PANTHER" id="PTHR23426">
    <property type="entry name" value="FERREDOXIN/ADRENODOXIN"/>
    <property type="match status" value="1"/>
</dbReference>
<dbReference type="PROSITE" id="PS51085">
    <property type="entry name" value="2FE2S_FER_2"/>
    <property type="match status" value="1"/>
</dbReference>